<dbReference type="Proteomes" id="UP000297649">
    <property type="component" value="Unassembled WGS sequence"/>
</dbReference>
<proteinExistence type="predicted"/>
<reference evidence="1" key="1">
    <citation type="journal article" date="2019" name="PLoS Negl. Trop. Dis.">
        <title>Revisiting the worldwide diversity of Leptospira species in the environment.</title>
        <authorList>
            <person name="Vincent A.T."/>
            <person name="Schiettekatte O."/>
            <person name="Bourhy P."/>
            <person name="Veyrier F.J."/>
            <person name="Picardeau M."/>
        </authorList>
    </citation>
    <scope>NUCLEOTIDE SEQUENCE [LARGE SCALE GENOMIC DNA]</scope>
    <source>
        <strain evidence="1">201601109</strain>
    </source>
</reference>
<sequence length="80" mass="9118">MSNSRRDGSARLIAIRITRAKGLLAEYYIRENPAIEGFHNIKVLDDSGDFWPGAGCDLKYYRKKVNKSIDDDSLDLEHCD</sequence>
<comment type="caution">
    <text evidence="1">The sequence shown here is derived from an EMBL/GenBank/DDBJ whole genome shotgun (WGS) entry which is preliminary data.</text>
</comment>
<evidence type="ECO:0000313" key="2">
    <source>
        <dbReference type="Proteomes" id="UP000297649"/>
    </source>
</evidence>
<evidence type="ECO:0000313" key="1">
    <source>
        <dbReference type="EMBL" id="TGN15335.1"/>
    </source>
</evidence>
<dbReference type="AlphaFoldDB" id="A0A6H3NYW5"/>
<dbReference type="EMBL" id="RQHU01000005">
    <property type="protein sequence ID" value="TGN15335.1"/>
    <property type="molecule type" value="Genomic_DNA"/>
</dbReference>
<organism evidence="1 2">
    <name type="scientific">Leptospira bandrabouensis</name>
    <dbReference type="NCBI Taxonomy" id="2484903"/>
    <lineage>
        <taxon>Bacteria</taxon>
        <taxon>Pseudomonadati</taxon>
        <taxon>Spirochaetota</taxon>
        <taxon>Spirochaetia</taxon>
        <taxon>Leptospirales</taxon>
        <taxon>Leptospiraceae</taxon>
        <taxon>Leptospira</taxon>
    </lineage>
</organism>
<keyword evidence="2" id="KW-1185">Reference proteome</keyword>
<protein>
    <submittedName>
        <fullName evidence="1">Uncharacterized protein</fullName>
    </submittedName>
</protein>
<name>A0A6H3NYW5_9LEPT</name>
<accession>A0A6H3NYW5</accession>
<gene>
    <name evidence="1" type="ORF">EHR08_03275</name>
</gene>
<dbReference type="RefSeq" id="WP_135745018.1">
    <property type="nucleotide sequence ID" value="NZ_JAIZBI010000001.1"/>
</dbReference>